<evidence type="ECO:0000313" key="3">
    <source>
        <dbReference type="Ensembl" id="ENSONIP00000005328.2"/>
    </source>
</evidence>
<dbReference type="HOGENOM" id="CLU_045011_8_0_1"/>
<dbReference type="eggNOG" id="KOG3085">
    <property type="taxonomic scope" value="Eukaryota"/>
</dbReference>
<dbReference type="GO" id="GO:0005634">
    <property type="term" value="C:nucleus"/>
    <property type="evidence" value="ECO:0007669"/>
    <property type="project" value="TreeGrafter"/>
</dbReference>
<dbReference type="AlphaFoldDB" id="I3J8Y8"/>
<dbReference type="Proteomes" id="UP000005207">
    <property type="component" value="Linkage group LG5"/>
</dbReference>
<reference evidence="3" key="3">
    <citation type="submission" date="2025-09" db="UniProtKB">
        <authorList>
            <consortium name="Ensembl"/>
        </authorList>
    </citation>
    <scope>IDENTIFICATION</scope>
</reference>
<dbReference type="InterPro" id="IPR044924">
    <property type="entry name" value="HAD-SF_hydro_IA_REG-2-like_cap"/>
</dbReference>
<dbReference type="Pfam" id="PF00702">
    <property type="entry name" value="Hydrolase"/>
    <property type="match status" value="1"/>
</dbReference>
<reference evidence="4" key="1">
    <citation type="submission" date="2012-01" db="EMBL/GenBank/DDBJ databases">
        <title>The Genome Sequence of Oreochromis niloticus (Nile Tilapia).</title>
        <authorList>
            <consortium name="Broad Institute Genome Assembly Team"/>
            <consortium name="Broad Institute Sequencing Platform"/>
            <person name="Di Palma F."/>
            <person name="Johnson J."/>
            <person name="Lander E.S."/>
            <person name="Lindblad-Toh K."/>
        </authorList>
    </citation>
    <scope>NUCLEOTIDE SEQUENCE [LARGE SCALE GENOMIC DNA]</scope>
</reference>
<gene>
    <name evidence="3" type="primary">hdhd3</name>
</gene>
<organism evidence="3 4">
    <name type="scientific">Oreochromis niloticus</name>
    <name type="common">Nile tilapia</name>
    <name type="synonym">Tilapia nilotica</name>
    <dbReference type="NCBI Taxonomy" id="8128"/>
    <lineage>
        <taxon>Eukaryota</taxon>
        <taxon>Metazoa</taxon>
        <taxon>Chordata</taxon>
        <taxon>Craniata</taxon>
        <taxon>Vertebrata</taxon>
        <taxon>Euteleostomi</taxon>
        <taxon>Actinopterygii</taxon>
        <taxon>Neopterygii</taxon>
        <taxon>Teleostei</taxon>
        <taxon>Neoteleostei</taxon>
        <taxon>Acanthomorphata</taxon>
        <taxon>Ovalentaria</taxon>
        <taxon>Cichlomorphae</taxon>
        <taxon>Cichliformes</taxon>
        <taxon>Cichlidae</taxon>
        <taxon>African cichlids</taxon>
        <taxon>Pseudocrenilabrinae</taxon>
        <taxon>Oreochromini</taxon>
        <taxon>Oreochromis</taxon>
    </lineage>
</organism>
<dbReference type="InterPro" id="IPR011949">
    <property type="entry name" value="HAD-SF_hydro_IA_REG-2-like"/>
</dbReference>
<dbReference type="SFLD" id="SFLDG01129">
    <property type="entry name" value="C1.5:_HAD__Beta-PGM__Phosphata"/>
    <property type="match status" value="1"/>
</dbReference>
<dbReference type="NCBIfam" id="TIGR02252">
    <property type="entry name" value="DREG-2"/>
    <property type="match status" value="1"/>
</dbReference>
<dbReference type="PRINTS" id="PR00413">
    <property type="entry name" value="HADHALOGNASE"/>
</dbReference>
<dbReference type="PANTHER" id="PTHR46191:SF2">
    <property type="entry name" value="HALOACID DEHALOGENASE-LIKE HYDROLASE DOMAIN-CONTAINING PROTEIN 3"/>
    <property type="match status" value="1"/>
</dbReference>
<dbReference type="CDD" id="cd16415">
    <property type="entry name" value="HAD_dREG-2_like"/>
    <property type="match status" value="1"/>
</dbReference>
<sequence>MMTLFIASFWPYRHLLDWMYVKRYFWPYLSRETPPELPPELLNSRLLCVVTSWETRKNNWYFIVFLIFLCVFEFLRFVSADGSSSHHSENRGKRGRRRKQAANFSRCLLSLTAAETSITFQHFSNLRFLLKLWPLLLNCCVLTAGVMRAPLRWVLWDVKDTLLKVRSSVGEQYCKEAERMGLSLSPVEVDAAFRQVYRQYSNRYPNYGIRQGLDGQSWWRGLVRDTLSQCGVQESALLNTVANNLYHNFCSADNWEVFPDSKKALESCSSLGLKLGVVSNFDNRLEAILHVCGLLSYFSFLITSEEAGVAKPSPAIFNQALQKCGVPAGSVAHIGDHYVNDYLTSRSMGIHGFLLERHKDDQLDVPQEHRLSSLDELPSRLQQHMN</sequence>
<dbReference type="Gene3D" id="3.40.50.1000">
    <property type="entry name" value="HAD superfamily/HAD-like"/>
    <property type="match status" value="1"/>
</dbReference>
<comment type="similarity">
    <text evidence="1">Belongs to the HAD-like hydrolase superfamily.</text>
</comment>
<dbReference type="Ensembl" id="ENSONIT00000005332.2">
    <property type="protein sequence ID" value="ENSONIP00000005328.2"/>
    <property type="gene ID" value="ENSONIG00000004233.2"/>
</dbReference>
<accession>I3J8Y8</accession>
<dbReference type="InterPro" id="IPR036412">
    <property type="entry name" value="HAD-like_sf"/>
</dbReference>
<dbReference type="SUPFAM" id="SSF56784">
    <property type="entry name" value="HAD-like"/>
    <property type="match status" value="1"/>
</dbReference>
<dbReference type="InterPro" id="IPR051828">
    <property type="entry name" value="HAD-like_hydrolase_domain"/>
</dbReference>
<protein>
    <recommendedName>
        <fullName evidence="2">Haloacid dehalogenase-like hydrolase domain-containing protein 3</fullName>
    </recommendedName>
</protein>
<dbReference type="PANTHER" id="PTHR46191">
    <property type="match status" value="1"/>
</dbReference>
<dbReference type="InterPro" id="IPR006439">
    <property type="entry name" value="HAD-SF_hydro_IA"/>
</dbReference>
<name>I3J8Y8_ORENI</name>
<dbReference type="FunCoup" id="I3J8Y8">
    <property type="interactions" value="475"/>
</dbReference>
<dbReference type="STRING" id="8128.ENSONIP00000005328"/>
<dbReference type="SFLD" id="SFLDS00003">
    <property type="entry name" value="Haloacid_Dehalogenase"/>
    <property type="match status" value="1"/>
</dbReference>
<reference evidence="3" key="2">
    <citation type="submission" date="2025-08" db="UniProtKB">
        <authorList>
            <consortium name="Ensembl"/>
        </authorList>
    </citation>
    <scope>IDENTIFICATION</scope>
</reference>
<dbReference type="InterPro" id="IPR023214">
    <property type="entry name" value="HAD_sf"/>
</dbReference>
<dbReference type="NCBIfam" id="TIGR01549">
    <property type="entry name" value="HAD-SF-IA-v1"/>
    <property type="match status" value="1"/>
</dbReference>
<evidence type="ECO:0000256" key="2">
    <source>
        <dbReference type="ARBA" id="ARBA00015556"/>
    </source>
</evidence>
<dbReference type="Gene3D" id="1.10.150.720">
    <property type="entry name" value="Haloacid dehalogenase-like hydrolase"/>
    <property type="match status" value="1"/>
</dbReference>
<dbReference type="InParanoid" id="I3J8Y8"/>
<evidence type="ECO:0000256" key="1">
    <source>
        <dbReference type="ARBA" id="ARBA00007958"/>
    </source>
</evidence>
<evidence type="ECO:0000313" key="4">
    <source>
        <dbReference type="Proteomes" id="UP000005207"/>
    </source>
</evidence>
<dbReference type="GeneTree" id="ENSGT00390000015582"/>
<keyword evidence="4" id="KW-1185">Reference proteome</keyword>
<proteinExistence type="inferred from homology"/>